<comment type="caution">
    <text evidence="4">The sequence shown here is derived from an EMBL/GenBank/DDBJ whole genome shotgun (WGS) entry which is preliminary data.</text>
</comment>
<feature type="transmembrane region" description="Helical" evidence="1">
    <location>
        <begin position="285"/>
        <end position="304"/>
    </location>
</feature>
<evidence type="ECO:0000256" key="1">
    <source>
        <dbReference type="SAM" id="Phobius"/>
    </source>
</evidence>
<feature type="domain" description="Acyltransferase 3" evidence="2">
    <location>
        <begin position="19"/>
        <end position="341"/>
    </location>
</feature>
<dbReference type="Proteomes" id="UP000481616">
    <property type="component" value="Unassembled WGS sequence"/>
</dbReference>
<feature type="transmembrane region" description="Helical" evidence="1">
    <location>
        <begin position="160"/>
        <end position="181"/>
    </location>
</feature>
<dbReference type="AlphaFoldDB" id="A0A4Q5HNW2"/>
<feature type="transmembrane region" description="Helical" evidence="1">
    <location>
        <begin position="47"/>
        <end position="66"/>
    </location>
</feature>
<dbReference type="Pfam" id="PF01757">
    <property type="entry name" value="Acyl_transf_3"/>
    <property type="match status" value="1"/>
</dbReference>
<evidence type="ECO:0000313" key="3">
    <source>
        <dbReference type="EMBL" id="KAA5396336.1"/>
    </source>
</evidence>
<dbReference type="Proteomes" id="UP000441162">
    <property type="component" value="Unassembled WGS sequence"/>
</dbReference>
<feature type="transmembrane region" description="Helical" evidence="1">
    <location>
        <begin position="87"/>
        <end position="105"/>
    </location>
</feature>
<feature type="transmembrane region" description="Helical" evidence="1">
    <location>
        <begin position="244"/>
        <end position="264"/>
    </location>
</feature>
<proteinExistence type="predicted"/>
<keyword evidence="4" id="KW-0012">Acyltransferase</keyword>
<dbReference type="PANTHER" id="PTHR37312">
    <property type="entry name" value="MEMBRANE-BOUND ACYLTRANSFERASE YKRP-RELATED"/>
    <property type="match status" value="1"/>
</dbReference>
<dbReference type="GO" id="GO:0016747">
    <property type="term" value="F:acyltransferase activity, transferring groups other than amino-acyl groups"/>
    <property type="evidence" value="ECO:0007669"/>
    <property type="project" value="InterPro"/>
</dbReference>
<gene>
    <name evidence="4" type="ORF">F2Y51_14700</name>
    <name evidence="3" type="ORF">F2Y58_15635</name>
</gene>
<name>A0A4Q5HNW2_9BACT</name>
<feature type="transmembrane region" description="Helical" evidence="1">
    <location>
        <begin position="187"/>
        <end position="206"/>
    </location>
</feature>
<feature type="transmembrane region" description="Helical" evidence="1">
    <location>
        <begin position="21"/>
        <end position="41"/>
    </location>
</feature>
<reference evidence="5 6" key="1">
    <citation type="journal article" date="2019" name="Nat. Med.">
        <title>A library of human gut bacterial isolates paired with longitudinal multiomics data enables mechanistic microbiome research.</title>
        <authorList>
            <person name="Poyet M."/>
            <person name="Groussin M."/>
            <person name="Gibbons S.M."/>
            <person name="Avila-Pacheco J."/>
            <person name="Jiang X."/>
            <person name="Kearney S.M."/>
            <person name="Perrotta A.R."/>
            <person name="Berdy B."/>
            <person name="Zhao S."/>
            <person name="Lieberman T.D."/>
            <person name="Swanson P.K."/>
            <person name="Smith M."/>
            <person name="Roesemann S."/>
            <person name="Alexander J.E."/>
            <person name="Rich S.A."/>
            <person name="Livny J."/>
            <person name="Vlamakis H."/>
            <person name="Clish C."/>
            <person name="Bullock K."/>
            <person name="Deik A."/>
            <person name="Scott J."/>
            <person name="Pierce K.A."/>
            <person name="Xavier R.J."/>
            <person name="Alm E.J."/>
        </authorList>
    </citation>
    <scope>NUCLEOTIDE SEQUENCE [LARGE SCALE GENOMIC DNA]</scope>
    <source>
        <strain evidence="3 6">BIOML-A1</strain>
        <strain evidence="4 5">BIOML-A4</strain>
    </source>
</reference>
<dbReference type="PANTHER" id="PTHR37312:SF1">
    <property type="entry name" value="MEMBRANE-BOUND ACYLTRANSFERASE YKRP-RELATED"/>
    <property type="match status" value="1"/>
</dbReference>
<accession>A0A4Q5HNW2</accession>
<keyword evidence="1" id="KW-0472">Membrane</keyword>
<feature type="transmembrane region" description="Helical" evidence="1">
    <location>
        <begin position="324"/>
        <end position="344"/>
    </location>
</feature>
<protein>
    <submittedName>
        <fullName evidence="4">Acyltransferase family protein</fullName>
    </submittedName>
</protein>
<evidence type="ECO:0000313" key="5">
    <source>
        <dbReference type="Proteomes" id="UP000441162"/>
    </source>
</evidence>
<dbReference type="InterPro" id="IPR002656">
    <property type="entry name" value="Acyl_transf_3_dom"/>
</dbReference>
<dbReference type="EMBL" id="VVZA01000012">
    <property type="protein sequence ID" value="KAA5403948.1"/>
    <property type="molecule type" value="Genomic_DNA"/>
</dbReference>
<keyword evidence="1" id="KW-1133">Transmembrane helix</keyword>
<keyword evidence="4" id="KW-0808">Transferase</keyword>
<dbReference type="EMBL" id="VVYY01000013">
    <property type="protein sequence ID" value="KAA5396336.1"/>
    <property type="molecule type" value="Genomic_DNA"/>
</dbReference>
<dbReference type="InterPro" id="IPR052734">
    <property type="entry name" value="Nod_factor_acetyltransferase"/>
</dbReference>
<evidence type="ECO:0000313" key="4">
    <source>
        <dbReference type="EMBL" id="KAA5403948.1"/>
    </source>
</evidence>
<evidence type="ECO:0000313" key="6">
    <source>
        <dbReference type="Proteomes" id="UP000481616"/>
    </source>
</evidence>
<keyword evidence="1" id="KW-0812">Transmembrane</keyword>
<organism evidence="4 5">
    <name type="scientific">Phocaeicola dorei</name>
    <dbReference type="NCBI Taxonomy" id="357276"/>
    <lineage>
        <taxon>Bacteria</taxon>
        <taxon>Pseudomonadati</taxon>
        <taxon>Bacteroidota</taxon>
        <taxon>Bacteroidia</taxon>
        <taxon>Bacteroidales</taxon>
        <taxon>Bacteroidaceae</taxon>
        <taxon>Phocaeicola</taxon>
    </lineage>
</organism>
<sequence>MYRQSEETITMEKVRDRTLDIAKAICIILMVVGHSGCPTYLYNFLYLFHMPCFFFISGWLLSDKYLDDLKTGLLKKAQGSYVPFVKWTLIFLLFHNVFASMHIYADSYSWQTFIERVVRAFTMTGGESLLGGFWFLISLFWASVGAVLFLHFLHKNQILTFINIWGGVILLLIITTFWHYLPISLPQMFGEQTLLATIFYLSGYACHKQIIEPKHPAIYGATLLVIPAIVAIFLHIGMTEAEGWLVPLYYFIAMVGTIGILWLSKSLVTDKVATRILGYIGDKTLYILIFHFLAFKLVSFIYIHCTKMPIELLEQSPVSVRNNWIWVVYSLTGIGLSLLAWELIHSMPLKLRKK</sequence>
<feature type="transmembrane region" description="Helical" evidence="1">
    <location>
        <begin position="133"/>
        <end position="153"/>
    </location>
</feature>
<evidence type="ECO:0000259" key="2">
    <source>
        <dbReference type="Pfam" id="PF01757"/>
    </source>
</evidence>
<feature type="transmembrane region" description="Helical" evidence="1">
    <location>
        <begin position="218"/>
        <end position="238"/>
    </location>
</feature>